<organism evidence="4">
    <name type="scientific">Neisseria gonorrhoeae</name>
    <dbReference type="NCBI Taxonomy" id="485"/>
    <lineage>
        <taxon>Bacteria</taxon>
        <taxon>Pseudomonadati</taxon>
        <taxon>Pseudomonadota</taxon>
        <taxon>Betaproteobacteria</taxon>
        <taxon>Neisseriales</taxon>
        <taxon>Neisseriaceae</taxon>
        <taxon>Neisseria</taxon>
    </lineage>
</organism>
<proteinExistence type="predicted"/>
<dbReference type="GO" id="GO:0051539">
    <property type="term" value="F:4 iron, 4 sulfur cluster binding"/>
    <property type="evidence" value="ECO:0007669"/>
    <property type="project" value="UniProtKB-UniRule"/>
</dbReference>
<keyword evidence="2" id="KW-0249">Electron transport</keyword>
<dbReference type="InterPro" id="IPR006076">
    <property type="entry name" value="FAD-dep_OxRdtase"/>
</dbReference>
<keyword evidence="2 4" id="KW-0830">Ubiquinone</keyword>
<dbReference type="InterPro" id="IPR040156">
    <property type="entry name" value="ETF-QO"/>
</dbReference>
<comment type="catalytic activity">
    <reaction evidence="2">
        <text>a ubiquinone + reduced [electron-transfer flavoprotein] = a ubiquinol + oxidized [electron-transfer flavoprotein] + H(+)</text>
        <dbReference type="Rhea" id="RHEA:24052"/>
        <dbReference type="Rhea" id="RHEA-COMP:9565"/>
        <dbReference type="Rhea" id="RHEA-COMP:9566"/>
        <dbReference type="Rhea" id="RHEA-COMP:10685"/>
        <dbReference type="Rhea" id="RHEA-COMP:10686"/>
        <dbReference type="ChEBI" id="CHEBI:15378"/>
        <dbReference type="ChEBI" id="CHEBI:16389"/>
        <dbReference type="ChEBI" id="CHEBI:17976"/>
        <dbReference type="ChEBI" id="CHEBI:57692"/>
        <dbReference type="ChEBI" id="CHEBI:58307"/>
        <dbReference type="EC" id="1.5.5.1"/>
    </reaction>
</comment>
<dbReference type="EC" id="1.5.5.1" evidence="2"/>
<dbReference type="InterPro" id="IPR036188">
    <property type="entry name" value="FAD/NAD-bd_sf"/>
</dbReference>
<keyword evidence="1 2" id="KW-0560">Oxidoreductase</keyword>
<comment type="cofactor">
    <cofactor evidence="2">
        <name>[4Fe-4S] cluster</name>
        <dbReference type="ChEBI" id="CHEBI:49883"/>
    </cofactor>
    <text evidence="2">Binds 1 [4Fe-4S] cluster.</text>
</comment>
<keyword evidence="2" id="KW-0274">FAD</keyword>
<dbReference type="GO" id="GO:0046872">
    <property type="term" value="F:metal ion binding"/>
    <property type="evidence" value="ECO:0007669"/>
    <property type="project" value="UniProtKB-KW"/>
</dbReference>
<keyword evidence="2" id="KW-0813">Transport</keyword>
<keyword evidence="2" id="KW-0411">Iron-sulfur</keyword>
<dbReference type="GO" id="GO:0004174">
    <property type="term" value="F:electron-transferring-flavoprotein dehydrogenase activity"/>
    <property type="evidence" value="ECO:0007669"/>
    <property type="project" value="UniProtKB-UniRule"/>
</dbReference>
<gene>
    <name evidence="4" type="ORF">NCTC11421_00425</name>
</gene>
<comment type="function">
    <text evidence="2">Accepts electrons from ETF and reduces ubiquinone.</text>
</comment>
<dbReference type="SUPFAM" id="SSF51905">
    <property type="entry name" value="FAD/NAD(P)-binding domain"/>
    <property type="match status" value="1"/>
</dbReference>
<accession>A0A378VTG6</accession>
<keyword evidence="2" id="KW-0479">Metal-binding</keyword>
<protein>
    <recommendedName>
        <fullName evidence="2">Electron transfer flavoprotein-ubiquinone oxidoreductase</fullName>
        <shortName evidence="2">ETF-QO</shortName>
        <ecNumber evidence="2">1.5.5.1</ecNumber>
    </recommendedName>
</protein>
<keyword evidence="2" id="KW-0285">Flavoprotein</keyword>
<dbReference type="EMBL" id="UGRI01000001">
    <property type="protein sequence ID" value="SUA20343.1"/>
    <property type="molecule type" value="Genomic_DNA"/>
</dbReference>
<dbReference type="PANTHER" id="PTHR10617:SF107">
    <property type="entry name" value="ELECTRON TRANSFER FLAVOPROTEIN-UBIQUINONE OXIDOREDUCTASE, MITOCHONDRIAL"/>
    <property type="match status" value="1"/>
</dbReference>
<dbReference type="PANTHER" id="PTHR10617">
    <property type="entry name" value="ELECTRON TRANSFER FLAVOPROTEIN-UBIQUINONE OXIDOREDUCTASE"/>
    <property type="match status" value="1"/>
</dbReference>
<comment type="cofactor">
    <cofactor evidence="2">
        <name>FAD</name>
        <dbReference type="ChEBI" id="CHEBI:57692"/>
    </cofactor>
</comment>
<evidence type="ECO:0000256" key="2">
    <source>
        <dbReference type="RuleBase" id="RU366068"/>
    </source>
</evidence>
<keyword evidence="2" id="KW-0408">Iron</keyword>
<evidence type="ECO:0000259" key="3">
    <source>
        <dbReference type="Pfam" id="PF01266"/>
    </source>
</evidence>
<name>A0A378VTG6_NEIGO</name>
<feature type="domain" description="FAD dependent oxidoreductase" evidence="3">
    <location>
        <begin position="13"/>
        <end position="64"/>
    </location>
</feature>
<dbReference type="Pfam" id="PF01266">
    <property type="entry name" value="DAO"/>
    <property type="match status" value="1"/>
</dbReference>
<dbReference type="Gene3D" id="3.50.50.60">
    <property type="entry name" value="FAD/NAD(P)-binding domain"/>
    <property type="match status" value="1"/>
</dbReference>
<evidence type="ECO:0000313" key="4">
    <source>
        <dbReference type="EMBL" id="SUA20343.1"/>
    </source>
</evidence>
<evidence type="ECO:0000256" key="1">
    <source>
        <dbReference type="ARBA" id="ARBA00023002"/>
    </source>
</evidence>
<dbReference type="AlphaFoldDB" id="A0A378VTG6"/>
<sequence length="80" mass="8463">MTESITRDSMQYDVVIVGAGPSGLSAAIKLKQLAEQNGREISVCVAEKGSEAGAHSLAGAVIDPIALNELIPDWKEKARR</sequence>
<reference evidence="4" key="1">
    <citation type="submission" date="2018-06" db="EMBL/GenBank/DDBJ databases">
        <authorList>
            <consortium name="Pathogen Informatics"/>
            <person name="Doyle S."/>
        </authorList>
    </citation>
    <scope>NUCLEOTIDE SEQUENCE [LARGE SCALE GENOMIC DNA]</scope>
    <source>
        <strain evidence="4">NCTC11421</strain>
    </source>
</reference>